<name>A0A6J7A543_9ZZZZ</name>
<evidence type="ECO:0000313" key="2">
    <source>
        <dbReference type="EMBL" id="CAB4827844.1"/>
    </source>
</evidence>
<reference evidence="2" key="1">
    <citation type="submission" date="2020-05" db="EMBL/GenBank/DDBJ databases">
        <authorList>
            <person name="Chiriac C."/>
            <person name="Salcher M."/>
            <person name="Ghai R."/>
            <person name="Kavagutti S V."/>
        </authorList>
    </citation>
    <scope>NUCLEOTIDE SEQUENCE</scope>
</reference>
<protein>
    <submittedName>
        <fullName evidence="2">Unannotated protein</fullName>
    </submittedName>
</protein>
<accession>A0A6J7A543</accession>
<evidence type="ECO:0000256" key="1">
    <source>
        <dbReference type="SAM" id="MobiDB-lite"/>
    </source>
</evidence>
<organism evidence="2">
    <name type="scientific">freshwater metagenome</name>
    <dbReference type="NCBI Taxonomy" id="449393"/>
    <lineage>
        <taxon>unclassified sequences</taxon>
        <taxon>metagenomes</taxon>
        <taxon>ecological metagenomes</taxon>
    </lineage>
</organism>
<proteinExistence type="predicted"/>
<dbReference type="AlphaFoldDB" id="A0A6J7A543"/>
<feature type="region of interest" description="Disordered" evidence="1">
    <location>
        <begin position="35"/>
        <end position="56"/>
    </location>
</feature>
<sequence length="83" mass="8844">MNAYWYADTAPVPAPRASVRTMSKAIWLEIANPTVQPESRSTDRTAGCLGRKSQRSEISARRSAGISVAAIAATPAVVPMART</sequence>
<gene>
    <name evidence="2" type="ORF">UFOPK3046_02145</name>
</gene>
<dbReference type="EMBL" id="CAFAAQ010000309">
    <property type="protein sequence ID" value="CAB4827844.1"/>
    <property type="molecule type" value="Genomic_DNA"/>
</dbReference>